<protein>
    <submittedName>
        <fullName evidence="1">Uncharacterized protein</fullName>
    </submittedName>
</protein>
<organism evidence="1 2">
    <name type="scientific">Caenorhabditis japonica</name>
    <dbReference type="NCBI Taxonomy" id="281687"/>
    <lineage>
        <taxon>Eukaryota</taxon>
        <taxon>Metazoa</taxon>
        <taxon>Ecdysozoa</taxon>
        <taxon>Nematoda</taxon>
        <taxon>Chromadorea</taxon>
        <taxon>Rhabditida</taxon>
        <taxon>Rhabditina</taxon>
        <taxon>Rhabditomorpha</taxon>
        <taxon>Rhabditoidea</taxon>
        <taxon>Rhabditidae</taxon>
        <taxon>Peloderinae</taxon>
        <taxon>Caenorhabditis</taxon>
    </lineage>
</organism>
<evidence type="ECO:0000313" key="2">
    <source>
        <dbReference type="Proteomes" id="UP000005237"/>
    </source>
</evidence>
<keyword evidence="2" id="KW-1185">Reference proteome</keyword>
<accession>A0A8R1IKP6</accession>
<reference evidence="1" key="2">
    <citation type="submission" date="2022-06" db="UniProtKB">
        <authorList>
            <consortium name="EnsemblMetazoa"/>
        </authorList>
    </citation>
    <scope>IDENTIFICATION</scope>
    <source>
        <strain evidence="1">DF5081</strain>
    </source>
</reference>
<dbReference type="EnsemblMetazoa" id="CJA34146.1">
    <property type="protein sequence ID" value="CJA34146.1"/>
    <property type="gene ID" value="WBGene00209993"/>
</dbReference>
<sequence>MKAPKRVLDPAVAHAITATATITPSADIDLDYINLIAMLKEHQDQAVTQPSNHSTNRLSGTTRQLLTKRCFMDRSDPNFKSLSNECREAVKKDHEEFAKDRLLQAAQNKKNMKKVARDIQEYKTFIPRFKSSISGTRITSRTEMEKEIQQFYSKLFRKEDRAAFRSFPNGKAAGDDKIIADFLKSFHDNVIILLTGRFTNNKLQSGKVPEKWKTSNTTLGQRRFGEL</sequence>
<reference evidence="2" key="1">
    <citation type="submission" date="2010-08" db="EMBL/GenBank/DDBJ databases">
        <authorList>
            <consortium name="Caenorhabditis japonica Sequencing Consortium"/>
            <person name="Wilson R.K."/>
        </authorList>
    </citation>
    <scope>NUCLEOTIDE SEQUENCE [LARGE SCALE GENOMIC DNA]</scope>
    <source>
        <strain evidence="2">DF5081</strain>
    </source>
</reference>
<name>A0A8R1IKP6_CAEJA</name>
<evidence type="ECO:0000313" key="1">
    <source>
        <dbReference type="EnsemblMetazoa" id="CJA34146.1"/>
    </source>
</evidence>
<proteinExistence type="predicted"/>
<dbReference type="Proteomes" id="UP000005237">
    <property type="component" value="Unassembled WGS sequence"/>
</dbReference>